<feature type="non-terminal residue" evidence="2">
    <location>
        <position position="1"/>
    </location>
</feature>
<organism evidence="2 3">
    <name type="scientific">Mycena citricolor</name>
    <dbReference type="NCBI Taxonomy" id="2018698"/>
    <lineage>
        <taxon>Eukaryota</taxon>
        <taxon>Fungi</taxon>
        <taxon>Dikarya</taxon>
        <taxon>Basidiomycota</taxon>
        <taxon>Agaricomycotina</taxon>
        <taxon>Agaricomycetes</taxon>
        <taxon>Agaricomycetidae</taxon>
        <taxon>Agaricales</taxon>
        <taxon>Marasmiineae</taxon>
        <taxon>Mycenaceae</taxon>
        <taxon>Mycena</taxon>
    </lineage>
</organism>
<name>A0AAD2JZT8_9AGAR</name>
<keyword evidence="3" id="KW-1185">Reference proteome</keyword>
<proteinExistence type="predicted"/>
<feature type="compositionally biased region" description="Acidic residues" evidence="1">
    <location>
        <begin position="133"/>
        <end position="144"/>
    </location>
</feature>
<dbReference type="AlphaFoldDB" id="A0AAD2JZT8"/>
<feature type="region of interest" description="Disordered" evidence="1">
    <location>
        <begin position="126"/>
        <end position="145"/>
    </location>
</feature>
<dbReference type="Proteomes" id="UP001295794">
    <property type="component" value="Unassembled WGS sequence"/>
</dbReference>
<evidence type="ECO:0008006" key="4">
    <source>
        <dbReference type="Google" id="ProtNLM"/>
    </source>
</evidence>
<gene>
    <name evidence="2" type="ORF">MYCIT1_LOCUS15976</name>
</gene>
<dbReference type="EMBL" id="CAVNYO010000169">
    <property type="protein sequence ID" value="CAK5271088.1"/>
    <property type="molecule type" value="Genomic_DNA"/>
</dbReference>
<comment type="caution">
    <text evidence="2">The sequence shown here is derived from an EMBL/GenBank/DDBJ whole genome shotgun (WGS) entry which is preliminary data.</text>
</comment>
<evidence type="ECO:0000313" key="3">
    <source>
        <dbReference type="Proteomes" id="UP001295794"/>
    </source>
</evidence>
<evidence type="ECO:0000313" key="2">
    <source>
        <dbReference type="EMBL" id="CAK5271088.1"/>
    </source>
</evidence>
<accession>A0AAD2JZT8</accession>
<sequence>THTTIHIPLPTPLSPPTHRPSERMALEMIPTEVLERIAFAASAHPLPGPPTALARLQRTSRTLHTRLCPAHNAYLHARVFAAKFDPPRALLRDDAAAGAGRHVVLARELERRFVLLGRLRRSAAARERNDGGDAGEEEEEEEEEKGWVREALVQCYLMMLENEGKNEVQLDGYGGMGAWVRRYLFDPDHGLFSASSPLSVMATQWPVQTVYTACAMWLFWFLLRPDELPEDDALSWNILNTLKIFALAAHKYPIAHVSWAHFHPPQDEPHTAATATYYSDVHRLRIPPVGAPTILSFLSIVNLKTKFVDFSAPPYASTAETAAGPAGPRWASELARCLSISRPQLDTQLQAAFRPGRCVGVPQTRMSTTPADDRLRSIDGTWEGIFTYTEFATYAAMLQGAPPPLLQKCVIVRHRQTWMLREYHFVGNEGDDKYSDAPLSAGDPRSAYVPISMRMQTDDGLEFVERAREKPIRYRRASKDTAARGVQDIIIAGEGHSAWGQFGLVGRVRPCDGFVALCKDYMDQDRGKWVYSGFLVGNAISHFAGRWRDTISDPDEPGYEGCFLMARRQ</sequence>
<protein>
    <recommendedName>
        <fullName evidence="4">F-box domain-containing protein</fullName>
    </recommendedName>
</protein>
<evidence type="ECO:0000256" key="1">
    <source>
        <dbReference type="SAM" id="MobiDB-lite"/>
    </source>
</evidence>
<reference evidence="2" key="1">
    <citation type="submission" date="2023-11" db="EMBL/GenBank/DDBJ databases">
        <authorList>
            <person name="De Vega J J."/>
            <person name="De Vega J J."/>
        </authorList>
    </citation>
    <scope>NUCLEOTIDE SEQUENCE</scope>
</reference>